<protein>
    <submittedName>
        <fullName evidence="3">Methyltransferase domain-containing protein</fullName>
    </submittedName>
</protein>
<feature type="region of interest" description="Disordered" evidence="1">
    <location>
        <begin position="1"/>
        <end position="20"/>
    </location>
</feature>
<keyword evidence="2" id="KW-1133">Transmembrane helix</keyword>
<feature type="transmembrane region" description="Helical" evidence="2">
    <location>
        <begin position="38"/>
        <end position="56"/>
    </location>
</feature>
<dbReference type="Gene3D" id="3.40.50.150">
    <property type="entry name" value="Vaccinia Virus protein VP39"/>
    <property type="match status" value="1"/>
</dbReference>
<dbReference type="Pfam" id="PF13578">
    <property type="entry name" value="Methyltransf_24"/>
    <property type="match status" value="1"/>
</dbReference>
<keyword evidence="4" id="KW-1185">Reference proteome</keyword>
<dbReference type="PANTHER" id="PTHR43167">
    <property type="entry name" value="PUTATIVE (AFU_ORTHOLOGUE AFUA_6G01830)-RELATED"/>
    <property type="match status" value="1"/>
</dbReference>
<evidence type="ECO:0000256" key="1">
    <source>
        <dbReference type="SAM" id="MobiDB-lite"/>
    </source>
</evidence>
<evidence type="ECO:0000256" key="2">
    <source>
        <dbReference type="SAM" id="Phobius"/>
    </source>
</evidence>
<organism evidence="3 4">
    <name type="scientific">Micromonospora siamensis</name>
    <dbReference type="NCBI Taxonomy" id="299152"/>
    <lineage>
        <taxon>Bacteria</taxon>
        <taxon>Bacillati</taxon>
        <taxon>Actinomycetota</taxon>
        <taxon>Actinomycetes</taxon>
        <taxon>Micromonosporales</taxon>
        <taxon>Micromonosporaceae</taxon>
        <taxon>Micromonospora</taxon>
    </lineage>
</organism>
<gene>
    <name evidence="3" type="ORF">GA0074704_1694</name>
</gene>
<proteinExistence type="predicted"/>
<evidence type="ECO:0000313" key="3">
    <source>
        <dbReference type="EMBL" id="SCG45143.1"/>
    </source>
</evidence>
<dbReference type="GO" id="GO:0008168">
    <property type="term" value="F:methyltransferase activity"/>
    <property type="evidence" value="ECO:0007669"/>
    <property type="project" value="UniProtKB-KW"/>
</dbReference>
<dbReference type="Proteomes" id="UP000198210">
    <property type="component" value="Chromosome I"/>
</dbReference>
<dbReference type="EMBL" id="LT607751">
    <property type="protein sequence ID" value="SCG45143.1"/>
    <property type="molecule type" value="Genomic_DNA"/>
</dbReference>
<dbReference type="SUPFAM" id="SSF53335">
    <property type="entry name" value="S-adenosyl-L-methionine-dependent methyltransferases"/>
    <property type="match status" value="1"/>
</dbReference>
<accession>A0A1C5HGU7</accession>
<evidence type="ECO:0000313" key="4">
    <source>
        <dbReference type="Proteomes" id="UP000198210"/>
    </source>
</evidence>
<keyword evidence="2" id="KW-0472">Membrane</keyword>
<keyword evidence="3" id="KW-0808">Transferase</keyword>
<dbReference type="AlphaFoldDB" id="A0A1C5HGU7"/>
<name>A0A1C5HGU7_9ACTN</name>
<dbReference type="PANTHER" id="PTHR43167:SF1">
    <property type="entry name" value="PUTATIVE (AFU_ORTHOLOGUE AFUA_6G01830)-RELATED"/>
    <property type="match status" value="1"/>
</dbReference>
<reference evidence="3 4" key="1">
    <citation type="submission" date="2016-06" db="EMBL/GenBank/DDBJ databases">
        <authorList>
            <person name="Kjaerup R.B."/>
            <person name="Dalgaard T.S."/>
            <person name="Juul-Madsen H.R."/>
        </authorList>
    </citation>
    <scope>NUCLEOTIDE SEQUENCE [LARGE SCALE GENOMIC DNA]</scope>
    <source>
        <strain evidence="3 4">DSM 45097</strain>
    </source>
</reference>
<dbReference type="RefSeq" id="WP_157743626.1">
    <property type="nucleotide sequence ID" value="NZ_JBHLYF010000042.1"/>
</dbReference>
<keyword evidence="3" id="KW-0489">Methyltransferase</keyword>
<sequence length="362" mass="39484">MPATDEGRGTAGPTATSHGGTLRPAFGSLGSLLVRRDVAVATVAAVALAVVAATLLGAGATTVLLVAAIGLVLLAALHSHRQNRLVMYELRRRVGQLDHEVTRLVGRFDTTEQQHEQIRAEVRHTTETVEAITLDPAVERVNEYMKRVVVRETGHTYREVESLLNLYSMITVEGRVPPMRGWAASPDVLLLLVDLVRTERPGLIVECGSGVSTLWCSLALRQFGVDGRVVSLEHDEAYARQTNKLLAEHGVSHLAEARHAPLEEFDLGDHSAPWYSRRAWADLDRIGLLFVDGPPGTTAGQARYPALPLLADRLAANAAVVMDDTVRRDEQDIIKQWLTDVPTLTEERFKLEKGASVLRAAG</sequence>
<dbReference type="InterPro" id="IPR029063">
    <property type="entry name" value="SAM-dependent_MTases_sf"/>
</dbReference>
<keyword evidence="2" id="KW-0812">Transmembrane</keyword>
<dbReference type="GO" id="GO:0032259">
    <property type="term" value="P:methylation"/>
    <property type="evidence" value="ECO:0007669"/>
    <property type="project" value="UniProtKB-KW"/>
</dbReference>